<keyword evidence="8" id="KW-1185">Reference proteome</keyword>
<reference evidence="7 8" key="1">
    <citation type="journal article" date="2014" name="Genome Biol. Evol.">
        <title>The secreted proteins of Achlya hypogyna and Thraustotheca clavata identify the ancestral oomycete secretome and reveal gene acquisitions by horizontal gene transfer.</title>
        <authorList>
            <person name="Misner I."/>
            <person name="Blouin N."/>
            <person name="Leonard G."/>
            <person name="Richards T.A."/>
            <person name="Lane C.E."/>
        </authorList>
    </citation>
    <scope>NUCLEOTIDE SEQUENCE [LARGE SCALE GENOMIC DNA]</scope>
    <source>
        <strain evidence="7 8">ATCC 48635</strain>
    </source>
</reference>
<evidence type="ECO:0000256" key="4">
    <source>
        <dbReference type="ARBA" id="ARBA00023136"/>
    </source>
</evidence>
<feature type="transmembrane region" description="Helical" evidence="5">
    <location>
        <begin position="173"/>
        <end position="195"/>
    </location>
</feature>
<dbReference type="Pfam" id="PF04116">
    <property type="entry name" value="FA_hydroxylase"/>
    <property type="match status" value="1"/>
</dbReference>
<evidence type="ECO:0000256" key="1">
    <source>
        <dbReference type="ARBA" id="ARBA00004370"/>
    </source>
</evidence>
<dbReference type="GO" id="GO:0008610">
    <property type="term" value="P:lipid biosynthetic process"/>
    <property type="evidence" value="ECO:0007669"/>
    <property type="project" value="InterPro"/>
</dbReference>
<dbReference type="PANTHER" id="PTHR11863">
    <property type="entry name" value="STEROL DESATURASE"/>
    <property type="match status" value="1"/>
</dbReference>
<feature type="transmembrane region" description="Helical" evidence="5">
    <location>
        <begin position="103"/>
        <end position="123"/>
    </location>
</feature>
<keyword evidence="2 5" id="KW-0812">Transmembrane</keyword>
<evidence type="ECO:0000256" key="3">
    <source>
        <dbReference type="ARBA" id="ARBA00022989"/>
    </source>
</evidence>
<evidence type="ECO:0000313" key="7">
    <source>
        <dbReference type="EMBL" id="OQS01023.1"/>
    </source>
</evidence>
<protein>
    <submittedName>
        <fullName evidence="7">Fatty acid hydroxylase domain-containing protein 2 isoform X4</fullName>
    </submittedName>
</protein>
<feature type="domain" description="Fatty acid hydroxylase" evidence="6">
    <location>
        <begin position="140"/>
        <end position="263"/>
    </location>
</feature>
<dbReference type="InterPro" id="IPR050307">
    <property type="entry name" value="Sterol_Desaturase_Related"/>
</dbReference>
<feature type="transmembrane region" description="Helical" evidence="5">
    <location>
        <begin position="51"/>
        <end position="70"/>
    </location>
</feature>
<comment type="subcellular location">
    <subcellularLocation>
        <location evidence="1">Membrane</location>
    </subcellularLocation>
</comment>
<dbReference type="InterPro" id="IPR006694">
    <property type="entry name" value="Fatty_acid_hydroxylase"/>
</dbReference>
<keyword evidence="3 5" id="KW-1133">Transmembrane helix</keyword>
<dbReference type="GO" id="GO:0016020">
    <property type="term" value="C:membrane"/>
    <property type="evidence" value="ECO:0007669"/>
    <property type="project" value="UniProtKB-SubCell"/>
</dbReference>
<proteinExistence type="predicted"/>
<dbReference type="AlphaFoldDB" id="A0A1V9ZSQ0"/>
<evidence type="ECO:0000313" key="8">
    <source>
        <dbReference type="Proteomes" id="UP000243579"/>
    </source>
</evidence>
<name>A0A1V9ZSQ0_ACHHY</name>
<dbReference type="EMBL" id="JNBR01000017">
    <property type="protein sequence ID" value="OQS01023.1"/>
    <property type="molecule type" value="Genomic_DNA"/>
</dbReference>
<dbReference type="Proteomes" id="UP000243579">
    <property type="component" value="Unassembled WGS sequence"/>
</dbReference>
<dbReference type="GO" id="GO:0016491">
    <property type="term" value="F:oxidoreductase activity"/>
    <property type="evidence" value="ECO:0007669"/>
    <property type="project" value="InterPro"/>
</dbReference>
<accession>A0A1V9ZSQ0</accession>
<evidence type="ECO:0000256" key="5">
    <source>
        <dbReference type="SAM" id="Phobius"/>
    </source>
</evidence>
<evidence type="ECO:0000256" key="2">
    <source>
        <dbReference type="ARBA" id="ARBA00022692"/>
    </source>
</evidence>
<comment type="caution">
    <text evidence="7">The sequence shown here is derived from an EMBL/GenBank/DDBJ whole genome shotgun (WGS) entry which is preliminary data.</text>
</comment>
<gene>
    <name evidence="7" type="ORF">ACHHYP_01938</name>
</gene>
<sequence length="280" mass="31721">MRLREEARDNAMSLAWFSALLFLSRAAFESTYLRSWSAAYGDTIIDAAYGSVSFVVFWLYSGIMMIIDALQPKWAQQYKVQPGKVVSAEQTWKGVKIALRNHLLVSIPMGAIWFSYILPARGVSPSDPLPSMTTVVRDLLVFLVIEECMFYYSHRLLHTKPFYAKFHKLHHEFTAPIGVVSVYCTVLEMIVANVLPLMTGPTLMGSHITTIAPWFTFAVINTINTHCGYDFPWLNSPLQHDWHHEIFNECFGVLGILDTLHKTNTRFLAKLAQADAKKAA</sequence>
<dbReference type="OrthoDB" id="408954at2759"/>
<evidence type="ECO:0000259" key="6">
    <source>
        <dbReference type="Pfam" id="PF04116"/>
    </source>
</evidence>
<dbReference type="GO" id="GO:0005506">
    <property type="term" value="F:iron ion binding"/>
    <property type="evidence" value="ECO:0007669"/>
    <property type="project" value="InterPro"/>
</dbReference>
<organism evidence="7 8">
    <name type="scientific">Achlya hypogyna</name>
    <name type="common">Oomycete</name>
    <name type="synonym">Protoachlya hypogyna</name>
    <dbReference type="NCBI Taxonomy" id="1202772"/>
    <lineage>
        <taxon>Eukaryota</taxon>
        <taxon>Sar</taxon>
        <taxon>Stramenopiles</taxon>
        <taxon>Oomycota</taxon>
        <taxon>Saprolegniomycetes</taxon>
        <taxon>Saprolegniales</taxon>
        <taxon>Achlyaceae</taxon>
        <taxon>Achlya</taxon>
    </lineage>
</organism>
<keyword evidence="4 5" id="KW-0472">Membrane</keyword>
<dbReference type="STRING" id="1202772.A0A1V9ZSQ0"/>